<dbReference type="HOGENOM" id="CLU_2007239_0_0_1"/>
<dbReference type="RefSeq" id="NP_001146409.1">
    <property type="nucleotide sequence ID" value="NM_001152937.1"/>
</dbReference>
<accession>B8A154</accession>
<dbReference type="EMBL" id="BT055296">
    <property type="protein sequence ID" value="ACL53903.1"/>
    <property type="molecule type" value="mRNA"/>
</dbReference>
<evidence type="ECO:0000313" key="1">
    <source>
        <dbReference type="EMBL" id="ACL53903.1"/>
    </source>
</evidence>
<dbReference type="AlphaFoldDB" id="B8A154"/>
<dbReference type="GeneID" id="100279989"/>
<dbReference type="KEGG" id="zma:100279989"/>
<reference evidence="1" key="1">
    <citation type="journal article" date="2009" name="PLoS Genet.">
        <title>Sequencing, mapping, and analysis of 27,455 maize full-length cDNAs.</title>
        <authorList>
            <person name="Soderlund C."/>
            <person name="Descour A."/>
            <person name="Kudrna D."/>
            <person name="Bomhoff M."/>
            <person name="Boyd L."/>
            <person name="Currie J."/>
            <person name="Angelova A."/>
            <person name="Collura K."/>
            <person name="Wissotski M."/>
            <person name="Ashley E."/>
            <person name="Morrow D."/>
            <person name="Fernandes J."/>
            <person name="Walbot V."/>
            <person name="Yu Y."/>
        </authorList>
    </citation>
    <scope>NUCLEOTIDE SEQUENCE</scope>
    <source>
        <strain evidence="1">B73</strain>
    </source>
</reference>
<name>B8A154_MAIZE</name>
<sequence>MLGLLQIRSLSLCMLDLALSPNPNAVDLQLRALSLAARVCFTIWLSSRKLLCWARQPPLSYPRQHATVVVFVEFANALLPIRLSSLLCASLRARWVSSVVSSTCACRWLALTLAPARCHCSLLP</sequence>
<proteinExistence type="evidence at transcript level"/>
<organism evidence="1">
    <name type="scientific">Zea mays</name>
    <name type="common">Maize</name>
    <dbReference type="NCBI Taxonomy" id="4577"/>
    <lineage>
        <taxon>Eukaryota</taxon>
        <taxon>Viridiplantae</taxon>
        <taxon>Streptophyta</taxon>
        <taxon>Embryophyta</taxon>
        <taxon>Tracheophyta</taxon>
        <taxon>Spermatophyta</taxon>
        <taxon>Magnoliopsida</taxon>
        <taxon>Liliopsida</taxon>
        <taxon>Poales</taxon>
        <taxon>Poaceae</taxon>
        <taxon>PACMAD clade</taxon>
        <taxon>Panicoideae</taxon>
        <taxon>Andropogonodae</taxon>
        <taxon>Andropogoneae</taxon>
        <taxon>Tripsacinae</taxon>
        <taxon>Zea</taxon>
    </lineage>
</organism>
<protein>
    <submittedName>
        <fullName evidence="1">Uncharacterized protein</fullName>
    </submittedName>
</protein>